<organism evidence="3 4">
    <name type="scientific">Sanguibacter biliveldensis</name>
    <dbReference type="NCBI Taxonomy" id="3030830"/>
    <lineage>
        <taxon>Bacteria</taxon>
        <taxon>Bacillati</taxon>
        <taxon>Actinomycetota</taxon>
        <taxon>Actinomycetes</taxon>
        <taxon>Micrococcales</taxon>
        <taxon>Sanguibacteraceae</taxon>
        <taxon>Sanguibacter</taxon>
    </lineage>
</organism>
<evidence type="ECO:0000313" key="3">
    <source>
        <dbReference type="EMBL" id="WPF81504.1"/>
    </source>
</evidence>
<proteinExistence type="predicted"/>
<evidence type="ECO:0000313" key="4">
    <source>
        <dbReference type="Proteomes" id="UP001304340"/>
    </source>
</evidence>
<feature type="transmembrane region" description="Helical" evidence="2">
    <location>
        <begin position="242"/>
        <end position="262"/>
    </location>
</feature>
<feature type="compositionally biased region" description="Low complexity" evidence="1">
    <location>
        <begin position="212"/>
        <end position="227"/>
    </location>
</feature>
<sequence>MTTPYPTEDGPERDADTAGAASIQPDHAAHDDTAATASGVTGQSPESTEAEGEAAPEAETTPAPAPAPAPGEAVTEHIAVSAAQSPGSETAETIKLDGVAVTERLGASSTARIETRDVRETAEPGETGETGDIRESGETWETKETEEAGGTRETGDIRQVREKTRVEADGSGYRDHDRSGAPRAVEQTSAAPTVSYPPVPDQDATPAPAPAPAAATGSATAPSIASPVHDAPRRRGARMGTVVWGILLAAIGAGIVARGIGVDFDVELALIIVLSVMGGALLVGSVVAGIRRT</sequence>
<feature type="transmembrane region" description="Helical" evidence="2">
    <location>
        <begin position="268"/>
        <end position="290"/>
    </location>
</feature>
<dbReference type="RefSeq" id="WP_319156070.1">
    <property type="nucleotide sequence ID" value="NZ_CP138359.1"/>
</dbReference>
<protein>
    <submittedName>
        <fullName evidence="3">Uncharacterized protein</fullName>
    </submittedName>
</protein>
<keyword evidence="4" id="KW-1185">Reference proteome</keyword>
<feature type="compositionally biased region" description="Polar residues" evidence="1">
    <location>
        <begin position="82"/>
        <end position="91"/>
    </location>
</feature>
<keyword evidence="2" id="KW-0812">Transmembrane</keyword>
<name>A0AAF0Z3U2_9MICO</name>
<dbReference type="KEGG" id="sbil:SANBI_002802"/>
<keyword evidence="2" id="KW-0472">Membrane</keyword>
<dbReference type="EMBL" id="CP138359">
    <property type="protein sequence ID" value="WPF81504.1"/>
    <property type="molecule type" value="Genomic_DNA"/>
</dbReference>
<feature type="compositionally biased region" description="Basic and acidic residues" evidence="1">
    <location>
        <begin position="113"/>
        <end position="122"/>
    </location>
</feature>
<dbReference type="AlphaFoldDB" id="A0AAF0Z3U2"/>
<keyword evidence="2" id="KW-1133">Transmembrane helix</keyword>
<accession>A0AAF0Z3U2</accession>
<gene>
    <name evidence="3" type="ORF">SANBI_002802</name>
</gene>
<evidence type="ECO:0000256" key="2">
    <source>
        <dbReference type="SAM" id="Phobius"/>
    </source>
</evidence>
<dbReference type="Proteomes" id="UP001304340">
    <property type="component" value="Chromosome"/>
</dbReference>
<feature type="region of interest" description="Disordered" evidence="1">
    <location>
        <begin position="1"/>
        <end position="232"/>
    </location>
</feature>
<evidence type="ECO:0000256" key="1">
    <source>
        <dbReference type="SAM" id="MobiDB-lite"/>
    </source>
</evidence>
<feature type="compositionally biased region" description="Basic and acidic residues" evidence="1">
    <location>
        <begin position="131"/>
        <end position="180"/>
    </location>
</feature>
<reference evidence="4" key="1">
    <citation type="submission" date="2023-11" db="EMBL/GenBank/DDBJ databases">
        <authorList>
            <person name="Helweg L.P."/>
            <person name="Kiel A."/>
            <person name="Hitz F."/>
            <person name="Ruckert-Reed C."/>
            <person name="Busche T."/>
            <person name="Kaltschmidt B."/>
            <person name="Kaltschmidt C."/>
        </authorList>
    </citation>
    <scope>NUCLEOTIDE SEQUENCE [LARGE SCALE GENOMIC DNA]</scope>
    <source>
        <strain evidence="4">4.1</strain>
    </source>
</reference>